<accession>A0ABN5P409</accession>
<dbReference type="Proteomes" id="UP000262582">
    <property type="component" value="Chromosome"/>
</dbReference>
<evidence type="ECO:0000259" key="1">
    <source>
        <dbReference type="SMART" id="SM00470"/>
    </source>
</evidence>
<dbReference type="InterPro" id="IPR050336">
    <property type="entry name" value="Chromosome_partition/occlusion"/>
</dbReference>
<dbReference type="PANTHER" id="PTHR33375:SF1">
    <property type="entry name" value="CHROMOSOME-PARTITIONING PROTEIN PARB-RELATED"/>
    <property type="match status" value="1"/>
</dbReference>
<dbReference type="EMBL" id="CP032097">
    <property type="protein sequence ID" value="AXX94275.1"/>
    <property type="molecule type" value="Genomic_DNA"/>
</dbReference>
<sequence length="104" mass="12104">MNKVEDIKDLNIKEMKLDEIIILDRLRSINTDMISPLSDSIQRNGLLNPITINQNNILISGYHRYTACKELNFETILCNIVNTEDEDKMKLIEIDENLIRAELE</sequence>
<evidence type="ECO:0000313" key="2">
    <source>
        <dbReference type="EMBL" id="AXX94275.1"/>
    </source>
</evidence>
<protein>
    <submittedName>
        <fullName evidence="2">ParB-like nuclease domain-containing protein</fullName>
    </submittedName>
</protein>
<dbReference type="Pfam" id="PF02195">
    <property type="entry name" value="ParB_N"/>
    <property type="match status" value="1"/>
</dbReference>
<organism evidence="2 3">
    <name type="scientific">Arcobacter ellisii</name>
    <dbReference type="NCBI Taxonomy" id="913109"/>
    <lineage>
        <taxon>Bacteria</taxon>
        <taxon>Pseudomonadati</taxon>
        <taxon>Campylobacterota</taxon>
        <taxon>Epsilonproteobacteria</taxon>
        <taxon>Campylobacterales</taxon>
        <taxon>Arcobacteraceae</taxon>
        <taxon>Arcobacter</taxon>
    </lineage>
</organism>
<dbReference type="InterPro" id="IPR036086">
    <property type="entry name" value="ParB/Sulfiredoxin_sf"/>
</dbReference>
<proteinExistence type="predicted"/>
<dbReference type="InterPro" id="IPR003115">
    <property type="entry name" value="ParB_N"/>
</dbReference>
<evidence type="ECO:0000313" key="3">
    <source>
        <dbReference type="Proteomes" id="UP000262582"/>
    </source>
</evidence>
<keyword evidence="3" id="KW-1185">Reference proteome</keyword>
<dbReference type="SUPFAM" id="SSF110849">
    <property type="entry name" value="ParB/Sulfiredoxin"/>
    <property type="match status" value="1"/>
</dbReference>
<name>A0ABN5P409_9BACT</name>
<reference evidence="2 3" key="1">
    <citation type="submission" date="2018-08" db="EMBL/GenBank/DDBJ databases">
        <title>Complete genome of the Arcobacter ellisii type strain LMG 26155.</title>
        <authorList>
            <person name="Miller W.G."/>
            <person name="Yee E."/>
            <person name="Bono J.L."/>
        </authorList>
    </citation>
    <scope>NUCLEOTIDE SEQUENCE [LARGE SCALE GENOMIC DNA]</scope>
    <source>
        <strain evidence="2 3">LMG 26155</strain>
    </source>
</reference>
<gene>
    <name evidence="2" type="ORF">AELL_0585</name>
</gene>
<dbReference type="RefSeq" id="WP_206732010.1">
    <property type="nucleotide sequence ID" value="NZ_CP032097.1"/>
</dbReference>
<dbReference type="Gene3D" id="3.90.1530.10">
    <property type="entry name" value="Conserved hypothetical protein from pyrococcus furiosus pfu- 392566-001, ParB domain"/>
    <property type="match status" value="1"/>
</dbReference>
<dbReference type="SMART" id="SM00470">
    <property type="entry name" value="ParB"/>
    <property type="match status" value="1"/>
</dbReference>
<dbReference type="PANTHER" id="PTHR33375">
    <property type="entry name" value="CHROMOSOME-PARTITIONING PROTEIN PARB-RELATED"/>
    <property type="match status" value="1"/>
</dbReference>
<feature type="domain" description="ParB-like N-terminal" evidence="1">
    <location>
        <begin position="13"/>
        <end position="98"/>
    </location>
</feature>